<evidence type="ECO:0000313" key="2">
    <source>
        <dbReference type="EMBL" id="KAF6447501.1"/>
    </source>
</evidence>
<accession>A0A7J8FIW1</accession>
<keyword evidence="3" id="KW-1185">Reference proteome</keyword>
<keyword evidence="1" id="KW-0472">Membrane</keyword>
<dbReference type="Proteomes" id="UP000593571">
    <property type="component" value="Unassembled WGS sequence"/>
</dbReference>
<feature type="transmembrane region" description="Helical" evidence="1">
    <location>
        <begin position="32"/>
        <end position="54"/>
    </location>
</feature>
<evidence type="ECO:0000313" key="3">
    <source>
        <dbReference type="Proteomes" id="UP000593571"/>
    </source>
</evidence>
<dbReference type="EMBL" id="JACASE010000007">
    <property type="protein sequence ID" value="KAF6447501.1"/>
    <property type="molecule type" value="Genomic_DNA"/>
</dbReference>
<dbReference type="AlphaFoldDB" id="A0A7J8FIW1"/>
<comment type="caution">
    <text evidence="2">The sequence shown here is derived from an EMBL/GenBank/DDBJ whole genome shotgun (WGS) entry which is preliminary data.</text>
</comment>
<protein>
    <submittedName>
        <fullName evidence="2">Uncharacterized protein</fullName>
    </submittedName>
</protein>
<reference evidence="2 3" key="1">
    <citation type="journal article" date="2020" name="Nature">
        <title>Six reference-quality genomes reveal evolution of bat adaptations.</title>
        <authorList>
            <person name="Jebb D."/>
            <person name="Huang Z."/>
            <person name="Pippel M."/>
            <person name="Hughes G.M."/>
            <person name="Lavrichenko K."/>
            <person name="Devanna P."/>
            <person name="Winkler S."/>
            <person name="Jermiin L.S."/>
            <person name="Skirmuntt E.C."/>
            <person name="Katzourakis A."/>
            <person name="Burkitt-Gray L."/>
            <person name="Ray D.A."/>
            <person name="Sullivan K.A.M."/>
            <person name="Roscito J.G."/>
            <person name="Kirilenko B.M."/>
            <person name="Davalos L.M."/>
            <person name="Corthals A.P."/>
            <person name="Power M.L."/>
            <person name="Jones G."/>
            <person name="Ransome R.D."/>
            <person name="Dechmann D.K.N."/>
            <person name="Locatelli A.G."/>
            <person name="Puechmaille S.J."/>
            <person name="Fedrigo O."/>
            <person name="Jarvis E.D."/>
            <person name="Hiller M."/>
            <person name="Vernes S.C."/>
            <person name="Myers E.W."/>
            <person name="Teeling E.C."/>
        </authorList>
    </citation>
    <scope>NUCLEOTIDE SEQUENCE [LARGE SCALE GENOMIC DNA]</scope>
    <source>
        <strain evidence="2">MRouAeg1</strain>
        <tissue evidence="2">Muscle</tissue>
    </source>
</reference>
<evidence type="ECO:0000256" key="1">
    <source>
        <dbReference type="SAM" id="Phobius"/>
    </source>
</evidence>
<name>A0A7J8FIW1_ROUAE</name>
<organism evidence="2 3">
    <name type="scientific">Rousettus aegyptiacus</name>
    <name type="common">Egyptian fruit bat</name>
    <name type="synonym">Pteropus aegyptiacus</name>
    <dbReference type="NCBI Taxonomy" id="9407"/>
    <lineage>
        <taxon>Eukaryota</taxon>
        <taxon>Metazoa</taxon>
        <taxon>Chordata</taxon>
        <taxon>Craniata</taxon>
        <taxon>Vertebrata</taxon>
        <taxon>Euteleostomi</taxon>
        <taxon>Mammalia</taxon>
        <taxon>Eutheria</taxon>
        <taxon>Laurasiatheria</taxon>
        <taxon>Chiroptera</taxon>
        <taxon>Yinpterochiroptera</taxon>
        <taxon>Pteropodoidea</taxon>
        <taxon>Pteropodidae</taxon>
        <taxon>Rousettinae</taxon>
        <taxon>Rousettus</taxon>
    </lineage>
</organism>
<keyword evidence="1" id="KW-0812">Transmembrane</keyword>
<gene>
    <name evidence="2" type="ORF">HJG63_011943</name>
</gene>
<sequence length="136" mass="14995">MSQGVAGEIEGKEKMMATGGKWECKELVVSDASAFVFCWALAALLPTAFLGLCARPLTFDFSIHIFGPHTVSLRICICFSVVRKYVPSVYALCSLCWRAWSCANSQEECEGTDHRTYCGHCHGPNRIMLKVPITGK</sequence>
<proteinExistence type="predicted"/>
<keyword evidence="1" id="KW-1133">Transmembrane helix</keyword>